<evidence type="ECO:0000313" key="2">
    <source>
        <dbReference type="Proteomes" id="UP000026960"/>
    </source>
</evidence>
<protein>
    <submittedName>
        <fullName evidence="1">Uncharacterized protein</fullName>
    </submittedName>
</protein>
<reference evidence="1" key="2">
    <citation type="submission" date="2015-03" db="UniProtKB">
        <authorList>
            <consortium name="EnsemblPlants"/>
        </authorList>
    </citation>
    <scope>IDENTIFICATION</scope>
</reference>
<evidence type="ECO:0000313" key="1">
    <source>
        <dbReference type="EnsemblPlants" id="OBART09G08730.1"/>
    </source>
</evidence>
<dbReference type="PaxDb" id="65489-OBART09G08730.1"/>
<dbReference type="Proteomes" id="UP000026960">
    <property type="component" value="Chromosome 9"/>
</dbReference>
<accession>A0A0D3H6C9</accession>
<dbReference type="HOGENOM" id="CLU_175861_0_0_1"/>
<proteinExistence type="predicted"/>
<dbReference type="EnsemblPlants" id="OBART09G08730.1">
    <property type="protein sequence ID" value="OBART09G08730.1"/>
    <property type="gene ID" value="OBART09G08730"/>
</dbReference>
<reference evidence="1" key="1">
    <citation type="journal article" date="2009" name="Rice">
        <title>De Novo Next Generation Sequencing of Plant Genomes.</title>
        <authorList>
            <person name="Rounsley S."/>
            <person name="Marri P.R."/>
            <person name="Yu Y."/>
            <person name="He R."/>
            <person name="Sisneros N."/>
            <person name="Goicoechea J.L."/>
            <person name="Lee S.J."/>
            <person name="Angelova A."/>
            <person name="Kudrna D."/>
            <person name="Luo M."/>
            <person name="Affourtit J."/>
            <person name="Desany B."/>
            <person name="Knight J."/>
            <person name="Niazi F."/>
            <person name="Egholm M."/>
            <person name="Wing R.A."/>
        </authorList>
    </citation>
    <scope>NUCLEOTIDE SEQUENCE [LARGE SCALE GENOMIC DNA]</scope>
    <source>
        <strain evidence="1">cv. IRGC 105608</strain>
    </source>
</reference>
<dbReference type="Gramene" id="OBART09G08730.1">
    <property type="protein sequence ID" value="OBART09G08730.1"/>
    <property type="gene ID" value="OBART09G08730"/>
</dbReference>
<organism evidence="1">
    <name type="scientific">Oryza barthii</name>
    <dbReference type="NCBI Taxonomy" id="65489"/>
    <lineage>
        <taxon>Eukaryota</taxon>
        <taxon>Viridiplantae</taxon>
        <taxon>Streptophyta</taxon>
        <taxon>Embryophyta</taxon>
        <taxon>Tracheophyta</taxon>
        <taxon>Spermatophyta</taxon>
        <taxon>Magnoliopsida</taxon>
        <taxon>Liliopsida</taxon>
        <taxon>Poales</taxon>
        <taxon>Poaceae</taxon>
        <taxon>BOP clade</taxon>
        <taxon>Oryzoideae</taxon>
        <taxon>Oryzeae</taxon>
        <taxon>Oryzinae</taxon>
        <taxon>Oryza</taxon>
    </lineage>
</organism>
<keyword evidence="2" id="KW-1185">Reference proteome</keyword>
<dbReference type="AlphaFoldDB" id="A0A0D3H6C9"/>
<name>A0A0D3H6C9_9ORYZ</name>
<sequence length="127" mass="14427">MACCWVDQLGIWEIGSMHSCVLCVCSKNVGSWACIKMRPLFAIGALEVSQYTQINRSPYRMFLLAHTRTFNLGTSNSIEQKNMRGGIGVLNKGERKHVEPEGVPFVGERKKREHVLVFYYTSTEPKE</sequence>